<evidence type="ECO:0000259" key="9">
    <source>
        <dbReference type="Pfam" id="PF13720"/>
    </source>
</evidence>
<comment type="similarity">
    <text evidence="8">Belongs to the transferase hexapeptide repeat family. LpxA subfamily.</text>
</comment>
<dbReference type="Pfam" id="PF00132">
    <property type="entry name" value="Hexapep"/>
    <property type="match status" value="2"/>
</dbReference>
<dbReference type="InterPro" id="IPR037157">
    <property type="entry name" value="Acetyltransf_C_sf"/>
</dbReference>
<keyword evidence="5 8" id="KW-0677">Repeat</keyword>
<evidence type="ECO:0000256" key="6">
    <source>
        <dbReference type="ARBA" id="ARBA00023098"/>
    </source>
</evidence>
<evidence type="ECO:0000256" key="7">
    <source>
        <dbReference type="ARBA" id="ARBA00023315"/>
    </source>
</evidence>
<dbReference type="PANTHER" id="PTHR43480">
    <property type="entry name" value="ACYL-[ACYL-CARRIER-PROTEIN]--UDP-N-ACETYLGLUCOSAMINE O-ACYLTRANSFERASE"/>
    <property type="match status" value="1"/>
</dbReference>
<comment type="function">
    <text evidence="8">Involved in the biosynthesis of lipid A, a phosphorylated glycolipid that anchors the lipopolysaccharide to the outer membrane of the cell.</text>
</comment>
<gene>
    <name evidence="8" type="primary">lpxA</name>
    <name evidence="10" type="ORF">DF188_02955</name>
</gene>
<evidence type="ECO:0000256" key="3">
    <source>
        <dbReference type="ARBA" id="ARBA00022556"/>
    </source>
</evidence>
<dbReference type="CDD" id="cd03351">
    <property type="entry name" value="LbH_UDP-GlcNAc_AT"/>
    <property type="match status" value="1"/>
</dbReference>
<dbReference type="InterPro" id="IPR001451">
    <property type="entry name" value="Hexapep"/>
</dbReference>
<dbReference type="AlphaFoldDB" id="A0A2U2C179"/>
<comment type="subcellular location">
    <subcellularLocation>
        <location evidence="8">Cytoplasm</location>
    </subcellularLocation>
</comment>
<evidence type="ECO:0000313" key="10">
    <source>
        <dbReference type="EMBL" id="PWE22085.1"/>
    </source>
</evidence>
<dbReference type="PIRSF" id="PIRSF000456">
    <property type="entry name" value="UDP-GlcNAc_acltr"/>
    <property type="match status" value="1"/>
</dbReference>
<keyword evidence="1 8" id="KW-0963">Cytoplasm</keyword>
<sequence length="267" mass="28856">MNNIHKTAIIEDGAKLGNNVTIGAYTIIGKDVIIGDGTIVDSHSLITGKTTIGKNNHIFSHASIGSIPQDLKFNNEEEVELIIGDNNKIREFTLFNPGTVTGNIKTIIGSNNLFMGYVHVAHDCIIGDNCIFANGATLAGHVECEDFVVVGGLTPIHQFCKIGTQAMVGGASAVAQDIPPFCLAEGNKATIKGLNLVGLRRRLDNKDDINALKHAYKVLFSMGNPLQEAAKNLFENDSNELVKKLASFIIETKRGIPFERNLKSENE</sequence>
<feature type="domain" description="UDP N-acetylglucosamine O-acyltransferase C-terminal" evidence="9">
    <location>
        <begin position="177"/>
        <end position="256"/>
    </location>
</feature>
<evidence type="ECO:0000256" key="2">
    <source>
        <dbReference type="ARBA" id="ARBA00022516"/>
    </source>
</evidence>
<dbReference type="PANTHER" id="PTHR43480:SF1">
    <property type="entry name" value="ACYL-[ACYL-CARRIER-PROTEIN]--UDP-N-ACETYLGLUCOSAMINE O-ACYLTRANSFERASE, MITOCHONDRIAL-RELATED"/>
    <property type="match status" value="1"/>
</dbReference>
<dbReference type="NCBIfam" id="NF003657">
    <property type="entry name" value="PRK05289.1"/>
    <property type="match status" value="1"/>
</dbReference>
<dbReference type="InterPro" id="IPR029098">
    <property type="entry name" value="Acetyltransf_C"/>
</dbReference>
<keyword evidence="7 8" id="KW-0012">Acyltransferase</keyword>
<dbReference type="GO" id="GO:0016020">
    <property type="term" value="C:membrane"/>
    <property type="evidence" value="ECO:0007669"/>
    <property type="project" value="GOC"/>
</dbReference>
<dbReference type="PROSITE" id="PS00101">
    <property type="entry name" value="HEXAPEP_TRANSFERASES"/>
    <property type="match status" value="1"/>
</dbReference>
<evidence type="ECO:0000313" key="11">
    <source>
        <dbReference type="Proteomes" id="UP000245014"/>
    </source>
</evidence>
<evidence type="ECO:0000256" key="4">
    <source>
        <dbReference type="ARBA" id="ARBA00022679"/>
    </source>
</evidence>
<dbReference type="EMBL" id="QEYI01000002">
    <property type="protein sequence ID" value="PWE22085.1"/>
    <property type="molecule type" value="Genomic_DNA"/>
</dbReference>
<comment type="caution">
    <text evidence="10">The sequence shown here is derived from an EMBL/GenBank/DDBJ whole genome shotgun (WGS) entry which is preliminary data.</text>
</comment>
<dbReference type="HAMAP" id="MF_00387">
    <property type="entry name" value="LpxA"/>
    <property type="match status" value="1"/>
</dbReference>
<dbReference type="NCBIfam" id="TIGR01852">
    <property type="entry name" value="lipid_A_lpxA"/>
    <property type="match status" value="1"/>
</dbReference>
<dbReference type="GO" id="GO:0008780">
    <property type="term" value="F:acyl-[acyl-carrier-protein]-UDP-N-acetylglucosamine O-acyltransferase activity"/>
    <property type="evidence" value="ECO:0007669"/>
    <property type="project" value="UniProtKB-UniRule"/>
</dbReference>
<keyword evidence="4 8" id="KW-0808">Transferase</keyword>
<dbReference type="Gene3D" id="2.160.10.10">
    <property type="entry name" value="Hexapeptide repeat proteins"/>
    <property type="match status" value="1"/>
</dbReference>
<comment type="pathway">
    <text evidence="8">Glycolipid biosynthesis; lipid IV(A) biosynthesis; lipid IV(A) from (3R)-3-hydroxytetradecanoyl-[acyl-carrier-protein] and UDP-N-acetyl-alpha-D-glucosamine: step 1/6.</text>
</comment>
<dbReference type="Pfam" id="PF13720">
    <property type="entry name" value="Acetyltransf_11"/>
    <property type="match status" value="1"/>
</dbReference>
<dbReference type="GO" id="GO:0005737">
    <property type="term" value="C:cytoplasm"/>
    <property type="evidence" value="ECO:0007669"/>
    <property type="project" value="UniProtKB-SubCell"/>
</dbReference>
<dbReference type="STRING" id="28200.GCA_001572935_00065"/>
<comment type="subunit">
    <text evidence="8">Homotrimer.</text>
</comment>
<dbReference type="Gene3D" id="1.20.1180.10">
    <property type="entry name" value="Udp N-acetylglucosamine O-acyltransferase, C-terminal domain"/>
    <property type="match status" value="1"/>
</dbReference>
<evidence type="ECO:0000256" key="8">
    <source>
        <dbReference type="HAMAP-Rule" id="MF_00387"/>
    </source>
</evidence>
<evidence type="ECO:0000256" key="5">
    <source>
        <dbReference type="ARBA" id="ARBA00022737"/>
    </source>
</evidence>
<accession>A0A2U2C179</accession>
<name>A0A2U2C179_9BACT</name>
<dbReference type="Proteomes" id="UP000245014">
    <property type="component" value="Unassembled WGS sequence"/>
</dbReference>
<protein>
    <recommendedName>
        <fullName evidence="8">Acyl-[acyl-carrier-protein]--UDP-N-acetylglucosamine O-acyltransferase</fullName>
        <shortName evidence="8">UDP-N-acetylglucosamine acyltransferase</shortName>
        <ecNumber evidence="8">2.3.1.129</ecNumber>
    </recommendedName>
</protein>
<keyword evidence="3 8" id="KW-0441">Lipid A biosynthesis</keyword>
<reference evidence="10 11" key="1">
    <citation type="submission" date="2018-05" db="EMBL/GenBank/DDBJ databases">
        <title>Antimicrobial susceptibility testing and genomic analysis of Arcobacter skirrowii strains and one Arcobacter butzleri isolated from German poultry farms.</title>
        <authorList>
            <person name="Haenel I."/>
            <person name="Hotzel H."/>
            <person name="Tomaso H."/>
            <person name="Busch A."/>
        </authorList>
    </citation>
    <scope>NUCLEOTIDE SEQUENCE [LARGE SCALE GENOMIC DNA]</scope>
    <source>
        <strain evidence="11">v</strain>
    </source>
</reference>
<dbReference type="InterPro" id="IPR010137">
    <property type="entry name" value="Lipid_A_LpxA"/>
</dbReference>
<dbReference type="GO" id="GO:0009245">
    <property type="term" value="P:lipid A biosynthetic process"/>
    <property type="evidence" value="ECO:0007669"/>
    <property type="project" value="UniProtKB-UniRule"/>
</dbReference>
<dbReference type="SUPFAM" id="SSF51161">
    <property type="entry name" value="Trimeric LpxA-like enzymes"/>
    <property type="match status" value="1"/>
</dbReference>
<keyword evidence="2 8" id="KW-0444">Lipid biosynthesis</keyword>
<dbReference type="InterPro" id="IPR018357">
    <property type="entry name" value="Hexapep_transf_CS"/>
</dbReference>
<dbReference type="InterPro" id="IPR011004">
    <property type="entry name" value="Trimer_LpxA-like_sf"/>
</dbReference>
<dbReference type="RefSeq" id="WP_066162248.1">
    <property type="nucleotide sequence ID" value="NZ_CP034309.1"/>
</dbReference>
<keyword evidence="6 8" id="KW-0443">Lipid metabolism</keyword>
<dbReference type="EC" id="2.3.1.129" evidence="8"/>
<dbReference type="KEGG" id="ask:EI285_09340"/>
<organism evidence="10 11">
    <name type="scientific">Aliarcobacter skirrowii</name>
    <dbReference type="NCBI Taxonomy" id="28200"/>
    <lineage>
        <taxon>Bacteria</taxon>
        <taxon>Pseudomonadati</taxon>
        <taxon>Campylobacterota</taxon>
        <taxon>Epsilonproteobacteria</taxon>
        <taxon>Campylobacterales</taxon>
        <taxon>Arcobacteraceae</taxon>
        <taxon>Aliarcobacter</taxon>
    </lineage>
</organism>
<comment type="catalytic activity">
    <reaction evidence="8">
        <text>a (3R)-hydroxyacyl-[ACP] + UDP-N-acetyl-alpha-D-glucosamine = a UDP-3-O-[(3R)-3-hydroxyacyl]-N-acetyl-alpha-D-glucosamine + holo-[ACP]</text>
        <dbReference type="Rhea" id="RHEA:67812"/>
        <dbReference type="Rhea" id="RHEA-COMP:9685"/>
        <dbReference type="Rhea" id="RHEA-COMP:9945"/>
        <dbReference type="ChEBI" id="CHEBI:57705"/>
        <dbReference type="ChEBI" id="CHEBI:64479"/>
        <dbReference type="ChEBI" id="CHEBI:78827"/>
        <dbReference type="ChEBI" id="CHEBI:173225"/>
        <dbReference type="EC" id="2.3.1.129"/>
    </reaction>
</comment>
<evidence type="ECO:0000256" key="1">
    <source>
        <dbReference type="ARBA" id="ARBA00022490"/>
    </source>
</evidence>
<proteinExistence type="inferred from homology"/>
<dbReference type="UniPathway" id="UPA00359">
    <property type="reaction ID" value="UER00477"/>
</dbReference>